<evidence type="ECO:0000259" key="1">
    <source>
        <dbReference type="SMART" id="SM00709"/>
    </source>
</evidence>
<dbReference type="PANTHER" id="PTHR10876">
    <property type="entry name" value="ZINC FINGER PROTEIN ZPR1"/>
    <property type="match status" value="1"/>
</dbReference>
<proteinExistence type="predicted"/>
<keyword evidence="3" id="KW-1185">Reference proteome</keyword>
<dbReference type="PANTHER" id="PTHR10876:SF0">
    <property type="entry name" value="ZINC FINGER PROTEIN ZPR1"/>
    <property type="match status" value="1"/>
</dbReference>
<dbReference type="GO" id="GO:0005634">
    <property type="term" value="C:nucleus"/>
    <property type="evidence" value="ECO:0007669"/>
    <property type="project" value="TreeGrafter"/>
</dbReference>
<dbReference type="Pfam" id="PF03367">
    <property type="entry name" value="Zn_ribbon_ZPR1"/>
    <property type="match status" value="1"/>
</dbReference>
<dbReference type="GO" id="GO:0008270">
    <property type="term" value="F:zinc ion binding"/>
    <property type="evidence" value="ECO:0007669"/>
    <property type="project" value="InterPro"/>
</dbReference>
<protein>
    <recommendedName>
        <fullName evidence="1">Zinc finger ZPR1-type domain-containing protein</fullName>
    </recommendedName>
</protein>
<comment type="caution">
    <text evidence="2">The sequence shown here is derived from an EMBL/GenBank/DDBJ whole genome shotgun (WGS) entry which is preliminary data.</text>
</comment>
<feature type="domain" description="Zinc finger ZPR1-type" evidence="1">
    <location>
        <begin position="40"/>
        <end position="198"/>
    </location>
</feature>
<sequence length="234" mass="26620">MDKKSLNINEEILSQINLNNQDLNSAIKEQFDDDGVEFTNLCNQCGSDGINKMCKITIPFVRDLIIMSFTCNECGYRDTEIKGANGITPQGKMFRLYVNSQNDLKRNVFKSETASLQIPEIELEMCTGTLGAVFTTTQGIISKVLDHLRDKTPIYNCDDPYRDNKLQKVFDQLQAFHDGTQSFTLIIRDLIDSSFVSNVGEPNTDYNLQVITFDRTEEDNDELGIDTMNTENYF</sequence>
<dbReference type="Proteomes" id="UP000689195">
    <property type="component" value="Unassembled WGS sequence"/>
</dbReference>
<accession>A0A8S1TK78</accession>
<name>A0A8S1TK78_9CILI</name>
<dbReference type="EMBL" id="CAJJDO010000023">
    <property type="protein sequence ID" value="CAD8152700.1"/>
    <property type="molecule type" value="Genomic_DNA"/>
</dbReference>
<dbReference type="InterPro" id="IPR004457">
    <property type="entry name" value="Znf_ZPR1"/>
</dbReference>
<gene>
    <name evidence="2" type="ORF">PPENT_87.1.T0230190</name>
</gene>
<dbReference type="SMART" id="SM00709">
    <property type="entry name" value="Zpr1"/>
    <property type="match status" value="1"/>
</dbReference>
<evidence type="ECO:0000313" key="3">
    <source>
        <dbReference type="Proteomes" id="UP000689195"/>
    </source>
</evidence>
<dbReference type="InterPro" id="IPR056180">
    <property type="entry name" value="ZPR1_jr_dom"/>
</dbReference>
<dbReference type="NCBIfam" id="TIGR00310">
    <property type="entry name" value="ZPR1_znf"/>
    <property type="match status" value="1"/>
</dbReference>
<evidence type="ECO:0000313" key="2">
    <source>
        <dbReference type="EMBL" id="CAD8152700.1"/>
    </source>
</evidence>
<dbReference type="Pfam" id="PF22794">
    <property type="entry name" value="jr-ZPR1"/>
    <property type="match status" value="1"/>
</dbReference>
<reference evidence="2" key="1">
    <citation type="submission" date="2021-01" db="EMBL/GenBank/DDBJ databases">
        <authorList>
            <consortium name="Genoscope - CEA"/>
            <person name="William W."/>
        </authorList>
    </citation>
    <scope>NUCLEOTIDE SEQUENCE</scope>
</reference>
<dbReference type="InterPro" id="IPR040141">
    <property type="entry name" value="ZPR1"/>
</dbReference>
<organism evidence="2 3">
    <name type="scientific">Paramecium pentaurelia</name>
    <dbReference type="NCBI Taxonomy" id="43138"/>
    <lineage>
        <taxon>Eukaryota</taxon>
        <taxon>Sar</taxon>
        <taxon>Alveolata</taxon>
        <taxon>Ciliophora</taxon>
        <taxon>Intramacronucleata</taxon>
        <taxon>Oligohymenophorea</taxon>
        <taxon>Peniculida</taxon>
        <taxon>Parameciidae</taxon>
        <taxon>Paramecium</taxon>
    </lineage>
</organism>
<dbReference type="FunFam" id="2.60.120.1040:FF:000006">
    <property type="entry name" value="Zinc finger protein zpr1"/>
    <property type="match status" value="1"/>
</dbReference>
<dbReference type="AlphaFoldDB" id="A0A8S1TK78"/>
<dbReference type="OrthoDB" id="308464at2759"/>